<evidence type="ECO:0000256" key="3">
    <source>
        <dbReference type="ARBA" id="ARBA00022692"/>
    </source>
</evidence>
<accession>A0A7J9PQQ1</accession>
<reference evidence="7 8" key="1">
    <citation type="submission" date="2020-07" db="EMBL/GenBank/DDBJ databases">
        <title>Genomic Encyclopedia of Type Strains, Phase IV (KMG-V): Genome sequencing to study the core and pangenomes of soil and plant-associated prokaryotes.</title>
        <authorList>
            <person name="Whitman W."/>
        </authorList>
    </citation>
    <scope>NUCLEOTIDE SEQUENCE [LARGE SCALE GENOMIC DNA]</scope>
    <source>
        <strain evidence="7 8">C14</strain>
    </source>
</reference>
<feature type="transmembrane region" description="Helical" evidence="6">
    <location>
        <begin position="127"/>
        <end position="145"/>
    </location>
</feature>
<comment type="subcellular location">
    <subcellularLocation>
        <location evidence="1">Cell membrane</location>
        <topology evidence="1">Multi-pass membrane protein</topology>
    </subcellularLocation>
</comment>
<dbReference type="Pfam" id="PF01943">
    <property type="entry name" value="Polysacc_synt"/>
    <property type="match status" value="1"/>
</dbReference>
<dbReference type="InterPro" id="IPR050833">
    <property type="entry name" value="Poly_Biosynth_Transport"/>
</dbReference>
<feature type="transmembrane region" description="Helical" evidence="6">
    <location>
        <begin position="465"/>
        <end position="486"/>
    </location>
</feature>
<dbReference type="AlphaFoldDB" id="A0A7J9PQQ1"/>
<dbReference type="InterPro" id="IPR002797">
    <property type="entry name" value="Polysacc_synth"/>
</dbReference>
<feature type="transmembrane region" description="Helical" evidence="6">
    <location>
        <begin position="314"/>
        <end position="333"/>
    </location>
</feature>
<evidence type="ECO:0000256" key="6">
    <source>
        <dbReference type="SAM" id="Phobius"/>
    </source>
</evidence>
<dbReference type="GO" id="GO:0005886">
    <property type="term" value="C:plasma membrane"/>
    <property type="evidence" value="ECO:0007669"/>
    <property type="project" value="UniProtKB-SubCell"/>
</dbReference>
<evidence type="ECO:0000256" key="2">
    <source>
        <dbReference type="ARBA" id="ARBA00022475"/>
    </source>
</evidence>
<feature type="transmembrane region" description="Helical" evidence="6">
    <location>
        <begin position="406"/>
        <end position="428"/>
    </location>
</feature>
<keyword evidence="3 6" id="KW-0812">Transmembrane</keyword>
<evidence type="ECO:0000256" key="1">
    <source>
        <dbReference type="ARBA" id="ARBA00004651"/>
    </source>
</evidence>
<dbReference type="PANTHER" id="PTHR30250:SF27">
    <property type="entry name" value="POLYSACCHARIDE BIOSYNTHESIS PROTEIN"/>
    <property type="match status" value="1"/>
</dbReference>
<protein>
    <submittedName>
        <fullName evidence="7">O-antigen/teichoic acid export membrane protein</fullName>
    </submittedName>
</protein>
<feature type="transmembrane region" description="Helical" evidence="6">
    <location>
        <begin position="44"/>
        <end position="69"/>
    </location>
</feature>
<dbReference type="RefSeq" id="WP_181507755.1">
    <property type="nucleotide sequence ID" value="NZ_JACDUP010000001.1"/>
</dbReference>
<feature type="transmembrane region" description="Helical" evidence="6">
    <location>
        <begin position="272"/>
        <end position="293"/>
    </location>
</feature>
<feature type="transmembrane region" description="Helical" evidence="6">
    <location>
        <begin position="191"/>
        <end position="211"/>
    </location>
</feature>
<keyword evidence="5 6" id="KW-0472">Membrane</keyword>
<keyword evidence="2" id="KW-1003">Cell membrane</keyword>
<proteinExistence type="predicted"/>
<evidence type="ECO:0000313" key="8">
    <source>
        <dbReference type="Proteomes" id="UP000571751"/>
    </source>
</evidence>
<feature type="transmembrane region" description="Helical" evidence="6">
    <location>
        <begin position="440"/>
        <end position="459"/>
    </location>
</feature>
<dbReference type="EMBL" id="JACDUP010000001">
    <property type="protein sequence ID" value="MBA2868483.1"/>
    <property type="molecule type" value="Genomic_DNA"/>
</dbReference>
<evidence type="ECO:0000256" key="4">
    <source>
        <dbReference type="ARBA" id="ARBA00022989"/>
    </source>
</evidence>
<sequence>MSYKERMIKGASWNFLFLMLAAPIGYFVRVLYANSLTKVEVGLFYAILDLIGMIAIFRSLGLNNAVIYFIPKFLVQNKKDLVKSTLISVLIIQILAAALVAVIIYIVSPLLIDHYINSKGQFGDFTTVSTIVIIMIFGFYIFEGIKNLIVNSLLGFQSQKIYGTYNFLNILSVLLLSAIFIYFGFGVYSPPLAYTFTTVLMILIYGAIFLKKIFPEFFVEKFSCSKKLLKDIFRYSIPVMFGSAGFIIMGYLDSVCLTYFTGLDAVADYKNVAMPTVLVLSYFASAICKVMLPMSTEMWEKGEKKNLSEGLKKILYYSFIVSVPFAVILAYFPTVLINLFFNENYLSAAIPMSILSFGIIFLSMNNILFDIFNGIGKPHLSAKILYTGTLFNLIFNLLLIPKFGTTGAAFTTTLSYILIQILQVKYLNKFLDYKFPLKKFVLCVFSSSISIVPLLIIKEMVFNEYVLLLCSGVFYFLTYFLSIYILKVIDLKEIKRLISKHRTLKTNL</sequence>
<feature type="transmembrane region" description="Helical" evidence="6">
    <location>
        <begin position="345"/>
        <end position="368"/>
    </location>
</feature>
<evidence type="ECO:0000313" key="7">
    <source>
        <dbReference type="EMBL" id="MBA2868483.1"/>
    </source>
</evidence>
<feature type="transmembrane region" description="Helical" evidence="6">
    <location>
        <begin position="12"/>
        <end position="32"/>
    </location>
</feature>
<feature type="transmembrane region" description="Helical" evidence="6">
    <location>
        <begin position="232"/>
        <end position="252"/>
    </location>
</feature>
<name>A0A7J9PQQ1_METMI</name>
<keyword evidence="4 6" id="KW-1133">Transmembrane helix</keyword>
<feature type="transmembrane region" description="Helical" evidence="6">
    <location>
        <begin position="166"/>
        <end position="185"/>
    </location>
</feature>
<feature type="transmembrane region" description="Helical" evidence="6">
    <location>
        <begin position="81"/>
        <end position="107"/>
    </location>
</feature>
<feature type="transmembrane region" description="Helical" evidence="6">
    <location>
        <begin position="380"/>
        <end position="400"/>
    </location>
</feature>
<dbReference type="PANTHER" id="PTHR30250">
    <property type="entry name" value="PST FAMILY PREDICTED COLANIC ACID TRANSPORTER"/>
    <property type="match status" value="1"/>
</dbReference>
<dbReference type="Proteomes" id="UP000571751">
    <property type="component" value="Unassembled WGS sequence"/>
</dbReference>
<dbReference type="CDD" id="cd13128">
    <property type="entry name" value="MATE_Wzx_like"/>
    <property type="match status" value="1"/>
</dbReference>
<organism evidence="7 8">
    <name type="scientific">Methanococcus maripaludis</name>
    <name type="common">Methanococcus deltae</name>
    <dbReference type="NCBI Taxonomy" id="39152"/>
    <lineage>
        <taxon>Archaea</taxon>
        <taxon>Methanobacteriati</taxon>
        <taxon>Methanobacteriota</taxon>
        <taxon>Methanomada group</taxon>
        <taxon>Methanococci</taxon>
        <taxon>Methanococcales</taxon>
        <taxon>Methanococcaceae</taxon>
        <taxon>Methanococcus</taxon>
    </lineage>
</organism>
<comment type="caution">
    <text evidence="7">The sequence shown here is derived from an EMBL/GenBank/DDBJ whole genome shotgun (WGS) entry which is preliminary data.</text>
</comment>
<gene>
    <name evidence="7" type="ORF">HNP95_000642</name>
</gene>
<evidence type="ECO:0000256" key="5">
    <source>
        <dbReference type="ARBA" id="ARBA00023136"/>
    </source>
</evidence>